<dbReference type="CDD" id="cd07781">
    <property type="entry name" value="ASKHA_NBD_FGGY_L-RBK"/>
    <property type="match status" value="1"/>
</dbReference>
<evidence type="ECO:0000256" key="7">
    <source>
        <dbReference type="HAMAP-Rule" id="MF_00520"/>
    </source>
</evidence>
<evidence type="ECO:0000256" key="2">
    <source>
        <dbReference type="ARBA" id="ARBA00022741"/>
    </source>
</evidence>
<gene>
    <name evidence="7 12" type="primary">araB</name>
    <name evidence="12" type="ORF">DN069_17840</name>
</gene>
<keyword evidence="13" id="KW-1185">Reference proteome</keyword>
<keyword evidence="4 7" id="KW-0067">ATP-binding</keyword>
<organism evidence="12 13">
    <name type="scientific">Streptacidiphilus pinicola</name>
    <dbReference type="NCBI Taxonomy" id="2219663"/>
    <lineage>
        <taxon>Bacteria</taxon>
        <taxon>Bacillati</taxon>
        <taxon>Actinomycetota</taxon>
        <taxon>Actinomycetes</taxon>
        <taxon>Kitasatosporales</taxon>
        <taxon>Streptomycetaceae</taxon>
        <taxon>Streptacidiphilus</taxon>
    </lineage>
</organism>
<comment type="catalytic activity">
    <reaction evidence="7 9">
        <text>L-ribulose + ATP = L-ribulose 5-phosphate + ADP + H(+)</text>
        <dbReference type="Rhea" id="RHEA:22072"/>
        <dbReference type="ChEBI" id="CHEBI:15378"/>
        <dbReference type="ChEBI" id="CHEBI:16880"/>
        <dbReference type="ChEBI" id="CHEBI:30616"/>
        <dbReference type="ChEBI" id="CHEBI:58226"/>
        <dbReference type="ChEBI" id="CHEBI:456216"/>
        <dbReference type="EC" id="2.7.1.16"/>
    </reaction>
</comment>
<dbReference type="GO" id="GO:0005737">
    <property type="term" value="C:cytoplasm"/>
    <property type="evidence" value="ECO:0007669"/>
    <property type="project" value="TreeGrafter"/>
</dbReference>
<dbReference type="EMBL" id="QKYN01000067">
    <property type="protein sequence ID" value="RAG84344.1"/>
    <property type="molecule type" value="Genomic_DNA"/>
</dbReference>
<name>A0A2X0IH34_9ACTN</name>
<dbReference type="Pfam" id="PF02782">
    <property type="entry name" value="FGGY_C"/>
    <property type="match status" value="1"/>
</dbReference>
<dbReference type="NCBIfam" id="NF003154">
    <property type="entry name" value="PRK04123.1"/>
    <property type="match status" value="1"/>
</dbReference>
<dbReference type="UniPathway" id="UPA00145">
    <property type="reaction ID" value="UER00566"/>
</dbReference>
<keyword evidence="6 7" id="KW-0119">Carbohydrate metabolism</keyword>
<evidence type="ECO:0000256" key="3">
    <source>
        <dbReference type="ARBA" id="ARBA00022777"/>
    </source>
</evidence>
<dbReference type="PROSITE" id="PS00445">
    <property type="entry name" value="FGGY_KINASES_2"/>
    <property type="match status" value="1"/>
</dbReference>
<comment type="caution">
    <text evidence="12">The sequence shown here is derived from an EMBL/GenBank/DDBJ whole genome shotgun (WGS) entry which is preliminary data.</text>
</comment>
<dbReference type="PANTHER" id="PTHR43435:SF4">
    <property type="entry name" value="FGGY CARBOHYDRATE KINASE DOMAIN-CONTAINING PROTEIN"/>
    <property type="match status" value="1"/>
</dbReference>
<dbReference type="NCBIfam" id="TIGR01234">
    <property type="entry name" value="L-ribulokinase"/>
    <property type="match status" value="1"/>
</dbReference>
<evidence type="ECO:0000313" key="12">
    <source>
        <dbReference type="EMBL" id="RAG84344.1"/>
    </source>
</evidence>
<dbReference type="Gene3D" id="3.30.420.40">
    <property type="match status" value="2"/>
</dbReference>
<feature type="domain" description="Carbohydrate kinase FGGY C-terminal" evidence="11">
    <location>
        <begin position="299"/>
        <end position="496"/>
    </location>
</feature>
<reference evidence="12 13" key="1">
    <citation type="submission" date="2018-06" db="EMBL/GenBank/DDBJ databases">
        <title>Streptacidiphilus pinicola sp. nov., isolated from pine grove soil.</title>
        <authorList>
            <person name="Roh S.G."/>
            <person name="Park S."/>
            <person name="Kim M.-K."/>
            <person name="Yun B.-R."/>
            <person name="Park J."/>
            <person name="Kim M.J."/>
            <person name="Kim Y.S."/>
            <person name="Kim S.B."/>
        </authorList>
    </citation>
    <scope>NUCLEOTIDE SEQUENCE [LARGE SCALE GENOMIC DNA]</scope>
    <source>
        <strain evidence="12 13">MMS16-CNU450</strain>
    </source>
</reference>
<dbReference type="PANTHER" id="PTHR43435">
    <property type="entry name" value="RIBULOKINASE"/>
    <property type="match status" value="1"/>
</dbReference>
<keyword evidence="1 7" id="KW-0808">Transferase</keyword>
<keyword evidence="2 7" id="KW-0547">Nucleotide-binding</keyword>
<evidence type="ECO:0000256" key="8">
    <source>
        <dbReference type="NCBIfam" id="TIGR01234"/>
    </source>
</evidence>
<dbReference type="InterPro" id="IPR018485">
    <property type="entry name" value="FGGY_C"/>
</dbReference>
<keyword evidence="3 7" id="KW-0418">Kinase</keyword>
<accession>A0A2X0IH34</accession>
<proteinExistence type="inferred from homology"/>
<feature type="compositionally biased region" description="Low complexity" evidence="10">
    <location>
        <begin position="564"/>
        <end position="600"/>
    </location>
</feature>
<evidence type="ECO:0000256" key="6">
    <source>
        <dbReference type="ARBA" id="ARBA00023277"/>
    </source>
</evidence>
<dbReference type="GO" id="GO:0019569">
    <property type="term" value="P:L-arabinose catabolic process to D-xylulose 5-phosphate"/>
    <property type="evidence" value="ECO:0007669"/>
    <property type="project" value="UniProtKB-UniRule"/>
</dbReference>
<protein>
    <recommendedName>
        <fullName evidence="7 8">Ribulokinase</fullName>
        <ecNumber evidence="7 8">2.7.1.16</ecNumber>
    </recommendedName>
</protein>
<dbReference type="RefSeq" id="WP_111502010.1">
    <property type="nucleotide sequence ID" value="NZ_QKYN01000067.1"/>
</dbReference>
<dbReference type="InterPro" id="IPR018483">
    <property type="entry name" value="Carb_kinase_FGGY_CS"/>
</dbReference>
<dbReference type="GO" id="GO:0008741">
    <property type="term" value="F:ribulokinase activity"/>
    <property type="evidence" value="ECO:0007669"/>
    <property type="project" value="UniProtKB-UniRule"/>
</dbReference>
<dbReference type="EC" id="2.7.1.16" evidence="7 8"/>
<dbReference type="InterPro" id="IPR005929">
    <property type="entry name" value="Ribulokinase"/>
</dbReference>
<dbReference type="HAMAP" id="MF_00520">
    <property type="entry name" value="Ribulokinase"/>
    <property type="match status" value="1"/>
</dbReference>
<keyword evidence="5 7" id="KW-0054">Arabinose catabolism</keyword>
<comment type="catalytic activity">
    <reaction evidence="7">
        <text>D-ribulose + ATP = D-ribulose 5-phosphate + ADP + H(+)</text>
        <dbReference type="Rhea" id="RHEA:17601"/>
        <dbReference type="ChEBI" id="CHEBI:15378"/>
        <dbReference type="ChEBI" id="CHEBI:17173"/>
        <dbReference type="ChEBI" id="CHEBI:30616"/>
        <dbReference type="ChEBI" id="CHEBI:58121"/>
        <dbReference type="ChEBI" id="CHEBI:456216"/>
        <dbReference type="EC" id="2.7.1.16"/>
    </reaction>
</comment>
<comment type="similarity">
    <text evidence="7 9">Belongs to the ribulokinase family.</text>
</comment>
<evidence type="ECO:0000259" key="11">
    <source>
        <dbReference type="Pfam" id="PF02782"/>
    </source>
</evidence>
<dbReference type="AlphaFoldDB" id="A0A2X0IH34"/>
<dbReference type="Proteomes" id="UP000248889">
    <property type="component" value="Unassembled WGS sequence"/>
</dbReference>
<dbReference type="SUPFAM" id="SSF53067">
    <property type="entry name" value="Actin-like ATPase domain"/>
    <property type="match status" value="2"/>
</dbReference>
<dbReference type="GO" id="GO:0005524">
    <property type="term" value="F:ATP binding"/>
    <property type="evidence" value="ECO:0007669"/>
    <property type="project" value="UniProtKB-UniRule"/>
</dbReference>
<sequence length="609" mass="64805">MPEHIPVDEAVAIGIDFGTLSGRAVVVRVRDGEELGDAVHEYRHGVVDRSLPADGRLLPPDWALQVPQDWRDVLRKAVPAALAAAGVSADQVIALGTDFTACTVLPATAAGAPLCELPQYADRPHAYPKLWKHHAAQDQADRINALAEQRGEAWLARYGGRISSEWQYAKALQLLEEDPELYAAAERWIEAADWIVWELTGVESRNQCTAGYKGIHQPDLLPGSGYPGRDFLAALNPGFADFTEKIDFPLSPLGGKAGGLSPRAAAWTGLIEGIPVSVGNVDAHVTNAAARALEPGHLLAIMGTSTCHIMNSDRLADVPGMCGAVRDGVVPGLWGYEAGQSGVGDIFAWAVRTALPEGYAREAHERGIGAHELLTEKAQAQPVGAHGLIALDWHSGNRSTLVDHHLSGLIVGLTLDTSPEDVYRALLEATAFGTRVIVDAFERSGVPVTDFTVAGGLPKNAFLMQIYADVLRRPVNVIGSEQGGALGSAIHAAVAAGAYPDIHSASAAMGRIRRDVYLPDPERARDYDLLYAEYRELHDHFGRDRLAGGSNVMHRLRALRAQARTAQAADARTANARAANADPSTPATSATPATTDLPASRADLDGVPA</sequence>
<evidence type="ECO:0000256" key="5">
    <source>
        <dbReference type="ARBA" id="ARBA00022935"/>
    </source>
</evidence>
<evidence type="ECO:0000313" key="13">
    <source>
        <dbReference type="Proteomes" id="UP000248889"/>
    </source>
</evidence>
<evidence type="ECO:0000256" key="1">
    <source>
        <dbReference type="ARBA" id="ARBA00022679"/>
    </source>
</evidence>
<dbReference type="GO" id="GO:0019150">
    <property type="term" value="F:D-ribulokinase activity"/>
    <property type="evidence" value="ECO:0007669"/>
    <property type="project" value="TreeGrafter"/>
</dbReference>
<evidence type="ECO:0000256" key="10">
    <source>
        <dbReference type="SAM" id="MobiDB-lite"/>
    </source>
</evidence>
<dbReference type="OrthoDB" id="9805576at2"/>
<evidence type="ECO:0000256" key="9">
    <source>
        <dbReference type="RuleBase" id="RU003455"/>
    </source>
</evidence>
<comment type="pathway">
    <text evidence="7 9">Carbohydrate degradation; L-arabinose degradation via L-ribulose; D-xylulose 5-phosphate from L-arabinose (bacterial route): step 2/3.</text>
</comment>
<dbReference type="InterPro" id="IPR043129">
    <property type="entry name" value="ATPase_NBD"/>
</dbReference>
<feature type="region of interest" description="Disordered" evidence="10">
    <location>
        <begin position="564"/>
        <end position="609"/>
    </location>
</feature>
<evidence type="ECO:0000256" key="4">
    <source>
        <dbReference type="ARBA" id="ARBA00022840"/>
    </source>
</evidence>